<organism evidence="1 2">
    <name type="scientific">Aneurinibacillus soli</name>
    <dbReference type="NCBI Taxonomy" id="1500254"/>
    <lineage>
        <taxon>Bacteria</taxon>
        <taxon>Bacillati</taxon>
        <taxon>Bacillota</taxon>
        <taxon>Bacilli</taxon>
        <taxon>Bacillales</taxon>
        <taxon>Paenibacillaceae</taxon>
        <taxon>Aneurinibacillus group</taxon>
        <taxon>Aneurinibacillus</taxon>
    </lineage>
</organism>
<sequence>MVESSHGFDFIVPKSSNLSVGDTFIVGEWKGNKCVRKCGSPGRIPFQNITIVEPSRHSHHVLAGLFLSSPLKTTARYRIEAVIGECCVGKTLYQKFRCVRVKRIQRRHNRRPSYIGEE</sequence>
<reference evidence="1 2" key="1">
    <citation type="submission" date="2015-12" db="EMBL/GenBank/DDBJ databases">
        <title>Genome sequence of Aneurinibacillus soli.</title>
        <authorList>
            <person name="Lee J.S."/>
            <person name="Lee K.C."/>
            <person name="Kim K.K."/>
            <person name="Lee B.W."/>
        </authorList>
    </citation>
    <scope>NUCLEOTIDE SEQUENCE [LARGE SCALE GENOMIC DNA]</scope>
    <source>
        <strain evidence="1 2">CB4</strain>
    </source>
</reference>
<keyword evidence="2" id="KW-1185">Reference proteome</keyword>
<dbReference type="Proteomes" id="UP000217696">
    <property type="component" value="Chromosome"/>
</dbReference>
<evidence type="ECO:0000313" key="2">
    <source>
        <dbReference type="Proteomes" id="UP000217696"/>
    </source>
</evidence>
<protein>
    <submittedName>
        <fullName evidence="1">Uncharacterized protein</fullName>
    </submittedName>
</protein>
<dbReference type="EMBL" id="AP017312">
    <property type="protein sequence ID" value="BAU25964.1"/>
    <property type="molecule type" value="Genomic_DNA"/>
</dbReference>
<dbReference type="KEGG" id="asoc:CB4_00015"/>
<dbReference type="AlphaFoldDB" id="A0A0U5B4N8"/>
<name>A0A0U5B4N8_9BACL</name>
<gene>
    <name evidence="1" type="ORF">CB4_00015</name>
</gene>
<accession>A0A0U5B4N8</accession>
<evidence type="ECO:0000313" key="1">
    <source>
        <dbReference type="EMBL" id="BAU25964.1"/>
    </source>
</evidence>
<proteinExistence type="predicted"/>